<dbReference type="InterPro" id="IPR007890">
    <property type="entry name" value="CHASE2"/>
</dbReference>
<dbReference type="Pfam" id="PF00211">
    <property type="entry name" value="Guanylate_cyc"/>
    <property type="match status" value="1"/>
</dbReference>
<keyword evidence="4" id="KW-1185">Reference proteome</keyword>
<reference evidence="4" key="1">
    <citation type="submission" date="2019-01" db="EMBL/GenBank/DDBJ databases">
        <title>Gri0909 isolated from a small marine red alga.</title>
        <authorList>
            <person name="Kim J."/>
            <person name="Jeong S.E."/>
            <person name="Jeon C.O."/>
        </authorList>
    </citation>
    <scope>NUCLEOTIDE SEQUENCE [LARGE SCALE GENOMIC DNA]</scope>
    <source>
        <strain evidence="4">Gri0909</strain>
    </source>
</reference>
<feature type="transmembrane region" description="Helical" evidence="1">
    <location>
        <begin position="479"/>
        <end position="499"/>
    </location>
</feature>
<dbReference type="AlphaFoldDB" id="A0A437QJU5"/>
<dbReference type="PROSITE" id="PS50125">
    <property type="entry name" value="GUANYLATE_CYCLASE_2"/>
    <property type="match status" value="1"/>
</dbReference>
<dbReference type="CDD" id="cd07302">
    <property type="entry name" value="CHD"/>
    <property type="match status" value="1"/>
</dbReference>
<dbReference type="OrthoDB" id="9762462at2"/>
<dbReference type="RefSeq" id="WP_127766934.1">
    <property type="nucleotide sequence ID" value="NZ_SADE01000003.1"/>
</dbReference>
<feature type="transmembrane region" description="Helical" evidence="1">
    <location>
        <begin position="449"/>
        <end position="467"/>
    </location>
</feature>
<proteinExistence type="predicted"/>
<dbReference type="InterPro" id="IPR050697">
    <property type="entry name" value="Adenylyl/Guanylyl_Cyclase_3/4"/>
</dbReference>
<keyword evidence="1" id="KW-1133">Transmembrane helix</keyword>
<protein>
    <submittedName>
        <fullName evidence="3">Adenylate/guanylate cyclase domain-containing protein</fullName>
    </submittedName>
</protein>
<organism evidence="3 4">
    <name type="scientific">Hwanghaeella grinnelliae</name>
    <dbReference type="NCBI Taxonomy" id="2500179"/>
    <lineage>
        <taxon>Bacteria</taxon>
        <taxon>Pseudomonadati</taxon>
        <taxon>Pseudomonadota</taxon>
        <taxon>Alphaproteobacteria</taxon>
        <taxon>Rhodospirillales</taxon>
        <taxon>Rhodospirillaceae</taxon>
        <taxon>Hwanghaeella</taxon>
    </lineage>
</organism>
<dbReference type="PANTHER" id="PTHR43081">
    <property type="entry name" value="ADENYLATE CYCLASE, TERMINAL-DIFFERENTIATION SPECIFIC-RELATED"/>
    <property type="match status" value="1"/>
</dbReference>
<accession>A0A437QJU5</accession>
<name>A0A437QJU5_9PROT</name>
<dbReference type="SMART" id="SM00044">
    <property type="entry name" value="CYCc"/>
    <property type="match status" value="1"/>
</dbReference>
<dbReference type="GO" id="GO:0004016">
    <property type="term" value="F:adenylate cyclase activity"/>
    <property type="evidence" value="ECO:0007669"/>
    <property type="project" value="UniProtKB-ARBA"/>
</dbReference>
<feature type="transmembrane region" description="Helical" evidence="1">
    <location>
        <begin position="422"/>
        <end position="442"/>
    </location>
</feature>
<dbReference type="GO" id="GO:0035556">
    <property type="term" value="P:intracellular signal transduction"/>
    <property type="evidence" value="ECO:0007669"/>
    <property type="project" value="InterPro"/>
</dbReference>
<dbReference type="InterPro" id="IPR029787">
    <property type="entry name" value="Nucleotide_cyclase"/>
</dbReference>
<evidence type="ECO:0000259" key="2">
    <source>
        <dbReference type="PROSITE" id="PS50125"/>
    </source>
</evidence>
<dbReference type="PANTHER" id="PTHR43081:SF1">
    <property type="entry name" value="ADENYLATE CYCLASE, TERMINAL-DIFFERENTIATION SPECIFIC"/>
    <property type="match status" value="1"/>
</dbReference>
<evidence type="ECO:0000313" key="3">
    <source>
        <dbReference type="EMBL" id="RVU34783.1"/>
    </source>
</evidence>
<evidence type="ECO:0000313" key="4">
    <source>
        <dbReference type="Proteomes" id="UP000287447"/>
    </source>
</evidence>
<sequence>MVDATLERRDASNGTGSGGLFARLRGVFSRGSDKKKSKKSRGPWWKLTRVTLLGLAVLASMVTLRVLDPEPVEALRLKTFDAFNRIKPRVPAEQSPVVIIDIDERTLNELGLWPWPRTLVADLIAATRDYGMAVIGFDAVFSEVDKTSPSALVKTMRGADPELLSRIETLPNNETIMADTMRTMRTVVGQAGTRNKPLSTPPPEAQQTSVKAFLKDKTARHFQPQLDGEIISDEAFARSFMLNFSELISNVPELEAAASGRAFFSVDEEFDGIVRRVPVMKIIQDVVKPTLALEMLRVGFNGNSILARVDPGGLKDVVLQVKGTPGFAIPTDEKGRVWVYFAEEDRFNTEDNAGRLYVSATDVINKRVPPERLAGRLALVGTSAVGLLDIRSTPISPRLPGVEVHANLIETIIQGSILKHPVQMHIFEILVFAIAGLILIVSVPRLGPFVSLAFVAVVCGGLVWTSWHLFSEELTFLDPAYPSAATILLYAVLAFSNYARDAQEKKQVRGAFAQYLSPDLVEQLAENPDQLVLGGETKKMTMLFCDVRGFTSISELYKADPQGLTILINRLLTPLTDSILKKGGTIDKYMGDCIMAFWNAPLDVPQQEIDSCESALDMYDQLDALNTVRKKEAEESGMKYLPLNIGIGINTGDVVVGNMGSEQRFDYSVLGDAVNLAARLEGQSKSYGVKTVIGDTTNEYAKEQFATLELDLIAVKGKSEAVRIFTLLGRKDMLDSEEFKTLRHYHVDFLKAYRSQEWEHAEEIAETAKGHLNGLMDEFYSIYRDRITEFRENPPPADWDGVYVATTK</sequence>
<evidence type="ECO:0000256" key="1">
    <source>
        <dbReference type="SAM" id="Phobius"/>
    </source>
</evidence>
<keyword evidence="1" id="KW-0812">Transmembrane</keyword>
<dbReference type="EMBL" id="SADE01000003">
    <property type="protein sequence ID" value="RVU34783.1"/>
    <property type="molecule type" value="Genomic_DNA"/>
</dbReference>
<dbReference type="InterPro" id="IPR001054">
    <property type="entry name" value="A/G_cyclase"/>
</dbReference>
<dbReference type="SUPFAM" id="SSF55073">
    <property type="entry name" value="Nucleotide cyclase"/>
    <property type="match status" value="1"/>
</dbReference>
<dbReference type="Pfam" id="PF05226">
    <property type="entry name" value="CHASE2"/>
    <property type="match status" value="1"/>
</dbReference>
<dbReference type="GO" id="GO:0006171">
    <property type="term" value="P:cAMP biosynthetic process"/>
    <property type="evidence" value="ECO:0007669"/>
    <property type="project" value="TreeGrafter"/>
</dbReference>
<dbReference type="Proteomes" id="UP000287447">
    <property type="component" value="Unassembled WGS sequence"/>
</dbReference>
<gene>
    <name evidence="3" type="ORF">EOI86_18220</name>
</gene>
<dbReference type="SMART" id="SM01080">
    <property type="entry name" value="CHASE2"/>
    <property type="match status" value="1"/>
</dbReference>
<keyword evidence="1" id="KW-0472">Membrane</keyword>
<dbReference type="Gene3D" id="3.30.70.1230">
    <property type="entry name" value="Nucleotide cyclase"/>
    <property type="match status" value="1"/>
</dbReference>
<feature type="domain" description="Guanylate cyclase" evidence="2">
    <location>
        <begin position="541"/>
        <end position="681"/>
    </location>
</feature>
<comment type="caution">
    <text evidence="3">The sequence shown here is derived from an EMBL/GenBank/DDBJ whole genome shotgun (WGS) entry which is preliminary data.</text>
</comment>